<dbReference type="EMBL" id="CARXXK010000893">
    <property type="protein sequence ID" value="CAI6371328.1"/>
    <property type="molecule type" value="Genomic_DNA"/>
</dbReference>
<keyword evidence="2" id="KW-1185">Reference proteome</keyword>
<gene>
    <name evidence="1" type="ORF">MEUPH1_LOCUS25343</name>
</gene>
<accession>A0AAV0XU87</accession>
<protein>
    <submittedName>
        <fullName evidence="1">Uncharacterized protein</fullName>
    </submittedName>
</protein>
<proteinExistence type="predicted"/>
<comment type="caution">
    <text evidence="1">The sequence shown here is derived from an EMBL/GenBank/DDBJ whole genome shotgun (WGS) entry which is preliminary data.</text>
</comment>
<evidence type="ECO:0000313" key="1">
    <source>
        <dbReference type="EMBL" id="CAI6371328.1"/>
    </source>
</evidence>
<evidence type="ECO:0000313" key="2">
    <source>
        <dbReference type="Proteomes" id="UP001160148"/>
    </source>
</evidence>
<sequence length="94" mass="10442">MFKLLCGYRGCPYLTQATIAKSAQITTKHPTQPTITDLTKMDYPTATKSKETISNEQILALLSDLLTVISTTNDPKEMLLSTIKSFLTLFGKQK</sequence>
<dbReference type="AlphaFoldDB" id="A0AAV0XU87"/>
<reference evidence="1 2" key="1">
    <citation type="submission" date="2023-01" db="EMBL/GenBank/DDBJ databases">
        <authorList>
            <person name="Whitehead M."/>
        </authorList>
    </citation>
    <scope>NUCLEOTIDE SEQUENCE [LARGE SCALE GENOMIC DNA]</scope>
</reference>
<dbReference type="Proteomes" id="UP001160148">
    <property type="component" value="Unassembled WGS sequence"/>
</dbReference>
<name>A0AAV0XU87_9HEMI</name>
<organism evidence="1 2">
    <name type="scientific">Macrosiphum euphorbiae</name>
    <name type="common">potato aphid</name>
    <dbReference type="NCBI Taxonomy" id="13131"/>
    <lineage>
        <taxon>Eukaryota</taxon>
        <taxon>Metazoa</taxon>
        <taxon>Ecdysozoa</taxon>
        <taxon>Arthropoda</taxon>
        <taxon>Hexapoda</taxon>
        <taxon>Insecta</taxon>
        <taxon>Pterygota</taxon>
        <taxon>Neoptera</taxon>
        <taxon>Paraneoptera</taxon>
        <taxon>Hemiptera</taxon>
        <taxon>Sternorrhyncha</taxon>
        <taxon>Aphidomorpha</taxon>
        <taxon>Aphidoidea</taxon>
        <taxon>Aphididae</taxon>
        <taxon>Macrosiphini</taxon>
        <taxon>Macrosiphum</taxon>
    </lineage>
</organism>